<name>A0A857L192_9ACTN</name>
<comment type="similarity">
    <text evidence="2 6">Belongs to the SURF1 family.</text>
</comment>
<dbReference type="CDD" id="cd06662">
    <property type="entry name" value="SURF1"/>
    <property type="match status" value="1"/>
</dbReference>
<evidence type="ECO:0000256" key="3">
    <source>
        <dbReference type="ARBA" id="ARBA00022692"/>
    </source>
</evidence>
<protein>
    <recommendedName>
        <fullName evidence="6">SURF1-like protein</fullName>
    </recommendedName>
</protein>
<sequence length="320" mass="34381">MHALRTFLRPGWIVLAVVVVAFAAACFMLLAPWQLGKNSNTEHRNDLIKKAVATDAVPIDDVARAGAPFDKDTEWREVTLTGTYREDKQVLVRLRSAEERPAIEVLTPFALTGSGRMVLINRGWVRPEQDREGVAVPAAPSGQTTVTGRIRASEGTSPGRGAHQEAGALAVYTIDPMEVGAATSLTFDPFYVQLSADQPGSLGTIALPQLDSGPYLSYGLQWLAFGIMAPLGLGYFIWSEVKHRRRAKEAAEQNDVPEDTPTARASSKRAQARADLQRASSGGAVAVTTRTSDTAGIGHGPDTQSSEAAVRDKLSRRYGG</sequence>
<evidence type="ECO:0000256" key="1">
    <source>
        <dbReference type="ARBA" id="ARBA00004370"/>
    </source>
</evidence>
<dbReference type="PROSITE" id="PS51257">
    <property type="entry name" value="PROKAR_LIPOPROTEIN"/>
    <property type="match status" value="1"/>
</dbReference>
<keyword evidence="3 6" id="KW-0812">Transmembrane</keyword>
<reference evidence="8" key="1">
    <citation type="journal article" date="2021" name="Nat. Microbiol.">
        <title>Cocultivation of an ultrasmall environmental parasitic bacterium with lytic ability against bacteria associated with wastewater foams.</title>
        <authorList>
            <person name="Batinovic S."/>
            <person name="Rose J.J.A."/>
            <person name="Ratcliffe J."/>
            <person name="Seviour R.J."/>
            <person name="Petrovski S."/>
        </authorList>
    </citation>
    <scope>NUCLEOTIDE SEQUENCE</scope>
    <source>
        <strain evidence="8">CON44</strain>
    </source>
</reference>
<evidence type="ECO:0000256" key="6">
    <source>
        <dbReference type="RuleBase" id="RU363076"/>
    </source>
</evidence>
<evidence type="ECO:0000256" key="4">
    <source>
        <dbReference type="ARBA" id="ARBA00022989"/>
    </source>
</evidence>
<dbReference type="RefSeq" id="WP_005187135.1">
    <property type="nucleotide sequence ID" value="NZ_CP045804.1"/>
</dbReference>
<accession>A0A857L192</accession>
<dbReference type="InterPro" id="IPR002994">
    <property type="entry name" value="Surf1/Shy1"/>
</dbReference>
<feature type="transmembrane region" description="Helical" evidence="6">
    <location>
        <begin position="12"/>
        <end position="35"/>
    </location>
</feature>
<dbReference type="AlphaFoldDB" id="A0A857L192"/>
<dbReference type="PROSITE" id="PS50895">
    <property type="entry name" value="SURF1"/>
    <property type="match status" value="1"/>
</dbReference>
<keyword evidence="4 6" id="KW-1133">Transmembrane helix</keyword>
<dbReference type="GO" id="GO:0005886">
    <property type="term" value="C:plasma membrane"/>
    <property type="evidence" value="ECO:0007669"/>
    <property type="project" value="UniProtKB-SubCell"/>
</dbReference>
<evidence type="ECO:0000313" key="8">
    <source>
        <dbReference type="EMBL" id="QHN40240.1"/>
    </source>
</evidence>
<dbReference type="Pfam" id="PF02104">
    <property type="entry name" value="SURF1"/>
    <property type="match status" value="1"/>
</dbReference>
<dbReference type="PANTHER" id="PTHR23427:SF2">
    <property type="entry name" value="SURFEIT LOCUS PROTEIN 1"/>
    <property type="match status" value="1"/>
</dbReference>
<gene>
    <name evidence="8" type="ORF">GII30_14765</name>
</gene>
<evidence type="ECO:0000256" key="2">
    <source>
        <dbReference type="ARBA" id="ARBA00007165"/>
    </source>
</evidence>
<evidence type="ECO:0000256" key="5">
    <source>
        <dbReference type="ARBA" id="ARBA00023136"/>
    </source>
</evidence>
<comment type="subcellular location">
    <subcellularLocation>
        <location evidence="6">Cell membrane</location>
        <topology evidence="6">Multi-pass membrane protein</topology>
    </subcellularLocation>
    <subcellularLocation>
        <location evidence="1">Membrane</location>
    </subcellularLocation>
</comment>
<feature type="compositionally biased region" description="Basic and acidic residues" evidence="7">
    <location>
        <begin position="309"/>
        <end position="320"/>
    </location>
</feature>
<feature type="region of interest" description="Disordered" evidence="7">
    <location>
        <begin position="131"/>
        <end position="163"/>
    </location>
</feature>
<dbReference type="PANTHER" id="PTHR23427">
    <property type="entry name" value="SURFEIT LOCUS PROTEIN"/>
    <property type="match status" value="1"/>
</dbReference>
<dbReference type="InterPro" id="IPR045214">
    <property type="entry name" value="Surf1/Surf4"/>
</dbReference>
<evidence type="ECO:0000256" key="7">
    <source>
        <dbReference type="SAM" id="MobiDB-lite"/>
    </source>
</evidence>
<feature type="transmembrane region" description="Helical" evidence="6">
    <location>
        <begin position="215"/>
        <end position="238"/>
    </location>
</feature>
<keyword evidence="6" id="KW-1003">Cell membrane</keyword>
<proteinExistence type="inferred from homology"/>
<organism evidence="8">
    <name type="scientific">Gordonia amarae</name>
    <dbReference type="NCBI Taxonomy" id="36821"/>
    <lineage>
        <taxon>Bacteria</taxon>
        <taxon>Bacillati</taxon>
        <taxon>Actinomycetota</taxon>
        <taxon>Actinomycetes</taxon>
        <taxon>Mycobacteriales</taxon>
        <taxon>Gordoniaceae</taxon>
        <taxon>Gordonia</taxon>
    </lineage>
</organism>
<feature type="region of interest" description="Disordered" evidence="7">
    <location>
        <begin position="249"/>
        <end position="320"/>
    </location>
</feature>
<dbReference type="EMBL" id="CP045810">
    <property type="protein sequence ID" value="QHN40240.1"/>
    <property type="molecule type" value="Genomic_DNA"/>
</dbReference>
<keyword evidence="5 6" id="KW-0472">Membrane</keyword>